<dbReference type="PROSITE" id="PS50041">
    <property type="entry name" value="C_TYPE_LECTIN_2"/>
    <property type="match status" value="1"/>
</dbReference>
<evidence type="ECO:0000259" key="2">
    <source>
        <dbReference type="PROSITE" id="PS50041"/>
    </source>
</evidence>
<dbReference type="InterPro" id="IPR001304">
    <property type="entry name" value="C-type_lectin-like"/>
</dbReference>
<keyword evidence="1" id="KW-0732">Signal</keyword>
<feature type="signal peptide" evidence="1">
    <location>
        <begin position="1"/>
        <end position="25"/>
    </location>
</feature>
<dbReference type="EMBL" id="JAODUO010000041">
    <property type="protein sequence ID" value="KAK2191995.1"/>
    <property type="molecule type" value="Genomic_DNA"/>
</dbReference>
<evidence type="ECO:0000313" key="4">
    <source>
        <dbReference type="Proteomes" id="UP001209878"/>
    </source>
</evidence>
<evidence type="ECO:0000313" key="3">
    <source>
        <dbReference type="EMBL" id="KAK2191995.1"/>
    </source>
</evidence>
<keyword evidence="4" id="KW-1185">Reference proteome</keyword>
<dbReference type="AlphaFoldDB" id="A0AAD9UJY0"/>
<evidence type="ECO:0000256" key="1">
    <source>
        <dbReference type="SAM" id="SignalP"/>
    </source>
</evidence>
<dbReference type="InterPro" id="IPR016186">
    <property type="entry name" value="C-type_lectin-like/link_sf"/>
</dbReference>
<organism evidence="3 4">
    <name type="scientific">Ridgeia piscesae</name>
    <name type="common">Tubeworm</name>
    <dbReference type="NCBI Taxonomy" id="27915"/>
    <lineage>
        <taxon>Eukaryota</taxon>
        <taxon>Metazoa</taxon>
        <taxon>Spiralia</taxon>
        <taxon>Lophotrochozoa</taxon>
        <taxon>Annelida</taxon>
        <taxon>Polychaeta</taxon>
        <taxon>Sedentaria</taxon>
        <taxon>Canalipalpata</taxon>
        <taxon>Sabellida</taxon>
        <taxon>Siboglinidae</taxon>
        <taxon>Ridgeia</taxon>
    </lineage>
</organism>
<feature type="chain" id="PRO_5041974654" description="C-type lectin domain-containing protein" evidence="1">
    <location>
        <begin position="26"/>
        <end position="246"/>
    </location>
</feature>
<protein>
    <recommendedName>
        <fullName evidence="2">C-type lectin domain-containing protein</fullName>
    </recommendedName>
</protein>
<dbReference type="SUPFAM" id="SSF56436">
    <property type="entry name" value="C-type lectin-like"/>
    <property type="match status" value="1"/>
</dbReference>
<gene>
    <name evidence="3" type="ORF">NP493_41g04016</name>
</gene>
<feature type="domain" description="C-type lectin" evidence="2">
    <location>
        <begin position="113"/>
        <end position="222"/>
    </location>
</feature>
<sequence length="246" mass="28297">MTSTKIMHWIGLLIYLSFDVNCVCGQATTDQCRSDDNGGLQTILLEQTLQTLQVINERLLSVESRLESVENQHVSNKQWMNSRLDSLEKQYMSINKWMKENDKDTKCRSAENGDRTCYKLIYQHLNWAESRANCKRLGDGADLVSVETAEENRFLLNMVLESRCTRVWTSGKVDSSGVWTWTATGQPFDYTDWIPGQPDNGYGVEDVVDFWKHGGSIHWNDEGFSAKESRWRSIEQIYQTLMGTTL</sequence>
<dbReference type="PANTHER" id="PTHR22803">
    <property type="entry name" value="MANNOSE, PHOSPHOLIPASE, LECTIN RECEPTOR RELATED"/>
    <property type="match status" value="1"/>
</dbReference>
<accession>A0AAD9UJY0</accession>
<dbReference type="Pfam" id="PF00059">
    <property type="entry name" value="Lectin_C"/>
    <property type="match status" value="1"/>
</dbReference>
<name>A0AAD9UJY0_RIDPI</name>
<reference evidence="3" key="1">
    <citation type="journal article" date="2023" name="Mol. Biol. Evol.">
        <title>Third-Generation Sequencing Reveals the Adaptive Role of the Epigenome in Three Deep-Sea Polychaetes.</title>
        <authorList>
            <person name="Perez M."/>
            <person name="Aroh O."/>
            <person name="Sun Y."/>
            <person name="Lan Y."/>
            <person name="Juniper S.K."/>
            <person name="Young C.R."/>
            <person name="Angers B."/>
            <person name="Qian P.Y."/>
        </authorList>
    </citation>
    <scope>NUCLEOTIDE SEQUENCE</scope>
    <source>
        <strain evidence="3">R07B-5</strain>
    </source>
</reference>
<comment type="caution">
    <text evidence="3">The sequence shown here is derived from an EMBL/GenBank/DDBJ whole genome shotgun (WGS) entry which is preliminary data.</text>
</comment>
<dbReference type="InterPro" id="IPR050111">
    <property type="entry name" value="C-type_lectin/snaclec_domain"/>
</dbReference>
<dbReference type="Gene3D" id="3.10.100.10">
    <property type="entry name" value="Mannose-Binding Protein A, subunit A"/>
    <property type="match status" value="1"/>
</dbReference>
<dbReference type="InterPro" id="IPR016187">
    <property type="entry name" value="CTDL_fold"/>
</dbReference>
<dbReference type="SMART" id="SM00034">
    <property type="entry name" value="CLECT"/>
    <property type="match status" value="1"/>
</dbReference>
<dbReference type="Proteomes" id="UP001209878">
    <property type="component" value="Unassembled WGS sequence"/>
</dbReference>
<proteinExistence type="predicted"/>